<keyword evidence="1" id="KW-0812">Transmembrane</keyword>
<keyword evidence="1" id="KW-1133">Transmembrane helix</keyword>
<feature type="transmembrane region" description="Helical" evidence="1">
    <location>
        <begin position="21"/>
        <end position="39"/>
    </location>
</feature>
<dbReference type="AlphaFoldDB" id="A0ABC9NJM5"/>
<accession>A0ABC9NJM5</accession>
<evidence type="ECO:0000313" key="2">
    <source>
        <dbReference type="EMBL" id="EDS90396.1"/>
    </source>
</evidence>
<evidence type="ECO:0000313" key="3">
    <source>
        <dbReference type="Proteomes" id="UP000003042"/>
    </source>
</evidence>
<reference evidence="2 3" key="1">
    <citation type="submission" date="2008-02" db="EMBL/GenBank/DDBJ databases">
        <title>Annotation of Escherichia albertii TW07627.</title>
        <authorList>
            <person name="Sutton G."/>
            <person name="Whittam T.S."/>
            <person name="Sebastian Y."/>
        </authorList>
    </citation>
    <scope>NUCLEOTIDE SEQUENCE [LARGE SCALE GENOMIC DNA]</scope>
    <source>
        <strain evidence="2 3">TW07627</strain>
    </source>
</reference>
<organism evidence="2 3">
    <name type="scientific">Escherichia albertii (strain TW07627)</name>
    <dbReference type="NCBI Taxonomy" id="502347"/>
    <lineage>
        <taxon>Bacteria</taxon>
        <taxon>Pseudomonadati</taxon>
        <taxon>Pseudomonadota</taxon>
        <taxon>Gammaproteobacteria</taxon>
        <taxon>Enterobacterales</taxon>
        <taxon>Enterobacteriaceae</taxon>
        <taxon>Escherichia</taxon>
    </lineage>
</organism>
<comment type="caution">
    <text evidence="2">The sequence shown here is derived from an EMBL/GenBank/DDBJ whole genome shotgun (WGS) entry which is preliminary data.</text>
</comment>
<gene>
    <name evidence="2" type="ORF">ESCAB7627_4026</name>
</gene>
<protein>
    <submittedName>
        <fullName evidence="2">Uncharacterized protein</fullName>
    </submittedName>
</protein>
<name>A0ABC9NJM5_ESCAT</name>
<dbReference type="Proteomes" id="UP000003042">
    <property type="component" value="Unassembled WGS sequence"/>
</dbReference>
<evidence type="ECO:0000256" key="1">
    <source>
        <dbReference type="SAM" id="Phobius"/>
    </source>
</evidence>
<keyword evidence="1" id="KW-0472">Membrane</keyword>
<dbReference type="EMBL" id="ABKX01000012">
    <property type="protein sequence ID" value="EDS90396.1"/>
    <property type="molecule type" value="Genomic_DNA"/>
</dbReference>
<sequence>MSGSMLKRRMRRKRLIRPTKSINSAGFVGLISVVHQAFFT</sequence>
<proteinExistence type="predicted"/>